<dbReference type="PATRIC" id="fig|1318743.3.peg.429"/>
<dbReference type="Proteomes" id="UP000057213">
    <property type="component" value="Chromosome"/>
</dbReference>
<accession>A0A0M3T2Q0</accession>
<dbReference type="EMBL" id="CP010401">
    <property type="protein sequence ID" value="ALE03231.1"/>
    <property type="molecule type" value="Genomic_DNA"/>
</dbReference>
<name>A0A0M3T2Q0_9HYPH</name>
<dbReference type="AlphaFoldDB" id="A0A0M3T2Q0"/>
<reference evidence="1 2" key="1">
    <citation type="journal article" date="2015" name="Genome Announc.">
        <title>Complete Genome Sequence of Bartonella ancashensis Strain 20.00, Isolated from the Blood of a Patient with Verruga Peruana.</title>
        <authorList>
            <person name="Hang J."/>
            <person name="Mullins K.E."/>
            <person name="Clifford R.J."/>
            <person name="Onmus-Leone F."/>
            <person name="Yang Y."/>
            <person name="Jiang J."/>
            <person name="Leguia M."/>
            <person name="Kasper M.R."/>
            <person name="Maguina C."/>
            <person name="Lesho E.P."/>
            <person name="Jarman R.G."/>
            <person name="Richards A.L."/>
            <person name="Blazes D."/>
        </authorList>
    </citation>
    <scope>NUCLEOTIDE SEQUENCE [LARGE SCALE GENOMIC DNA]</scope>
    <source>
        <strain evidence="1 2">20.00</strain>
    </source>
</reference>
<evidence type="ECO:0000313" key="1">
    <source>
        <dbReference type="EMBL" id="ALE03231.1"/>
    </source>
</evidence>
<protein>
    <submittedName>
        <fullName evidence="1">Uncharacterized protein</fullName>
    </submittedName>
</protein>
<sequence>MPDFSLALIKTLKSSNFRHLPFINQQHILTLRDKYIDFKILQK</sequence>
<evidence type="ECO:0000313" key="2">
    <source>
        <dbReference type="Proteomes" id="UP000057213"/>
    </source>
</evidence>
<dbReference type="KEGG" id="banc:PU02_0417"/>
<organism evidence="1 2">
    <name type="scientific">Bartonella ancashensis</name>
    <dbReference type="NCBI Taxonomy" id="1318743"/>
    <lineage>
        <taxon>Bacteria</taxon>
        <taxon>Pseudomonadati</taxon>
        <taxon>Pseudomonadota</taxon>
        <taxon>Alphaproteobacteria</taxon>
        <taxon>Hyphomicrobiales</taxon>
        <taxon>Bartonellaceae</taxon>
        <taxon>Bartonella</taxon>
    </lineage>
</organism>
<keyword evidence="2" id="KW-1185">Reference proteome</keyword>
<gene>
    <name evidence="1" type="ORF">PU02_0417</name>
</gene>
<proteinExistence type="predicted"/>